<feature type="compositionally biased region" description="Low complexity" evidence="5">
    <location>
        <begin position="33"/>
        <end position="44"/>
    </location>
</feature>
<dbReference type="Gene3D" id="3.40.50.300">
    <property type="entry name" value="P-loop containing nucleotide triphosphate hydrolases"/>
    <property type="match status" value="2"/>
</dbReference>
<dbReference type="AlphaFoldDB" id="A0A345T2M2"/>
<dbReference type="InterPro" id="IPR027417">
    <property type="entry name" value="P-loop_NTPase"/>
</dbReference>
<feature type="compositionally biased region" description="Low complexity" evidence="5">
    <location>
        <begin position="64"/>
        <end position="78"/>
    </location>
</feature>
<dbReference type="GO" id="GO:0016887">
    <property type="term" value="F:ATP hydrolysis activity"/>
    <property type="evidence" value="ECO:0007669"/>
    <property type="project" value="InterPro"/>
</dbReference>
<feature type="region of interest" description="Disordered" evidence="5">
    <location>
        <begin position="22"/>
        <end position="78"/>
    </location>
</feature>
<evidence type="ECO:0000256" key="4">
    <source>
        <dbReference type="ARBA" id="ARBA00022840"/>
    </source>
</evidence>
<sequence>MGCDARRQRRLRRHRLVDRGLPRCGDHRRRAGRLGPRAVAAGPGRRAGGPVIGDPGTGTRPRLGTATGAGPQAPGDGAQPLVELRGLTVSFPGRRAPVRAVRGLSLTVRAGESVALVGESGSGKSVTARSLVGLAGPGARVTADTFRIDGREAGSLTGRQWRPLRGRRIGFVLQDALVSLDPLRRVGDEIAEALHAHRSVPRTEVPERVLRLLADAGVPDPELRARQYPHELSGGLRQRALIASAIAAGPALLIADEPTTALDVTVQAQILDLLAERRRAGMALLLISHDLAVVAKVADRVLVMKDGEVVEEGPTAEVLANPGHPYTRQLLDAVPHAHARGTRLSGPRAGIPRPRHADPAEAPVVLAARSVGKSFAVPGRGRLTAVENVSFTLRAGRTLGIVGESGSGKSTTGRILLGLTAPDTGSVEVEGKSWLGLSARDRRALHRRVQVVHQDPLSSFDPRYTVARILAEPLAATGLPRGEHACRVDELMDQVGLGRELLRRRPRQLSGGQRQRVAIARALAPHPRIIVLDEPVAALDVSIQAQVLDLLLDLQAELGVAYVFISHDLGVVHHIADEVMVMKDGRTVESGDVGGVFAAPRHPYTRALLDAVPQLDGPSPRKAHEHRT</sequence>
<dbReference type="SMART" id="SM00382">
    <property type="entry name" value="AAA"/>
    <property type="match status" value="2"/>
</dbReference>
<keyword evidence="8" id="KW-1185">Reference proteome</keyword>
<dbReference type="Proteomes" id="UP000249340">
    <property type="component" value="Chromosome"/>
</dbReference>
<comment type="similarity">
    <text evidence="1">Belongs to the ABC transporter superfamily.</text>
</comment>
<gene>
    <name evidence="7" type="ORF">C7M71_025345</name>
</gene>
<dbReference type="CDD" id="cd03257">
    <property type="entry name" value="ABC_NikE_OppD_transporters"/>
    <property type="match status" value="2"/>
</dbReference>
<proteinExistence type="inferred from homology"/>
<dbReference type="PANTHER" id="PTHR43776">
    <property type="entry name" value="TRANSPORT ATP-BINDING PROTEIN"/>
    <property type="match status" value="1"/>
</dbReference>
<dbReference type="InterPro" id="IPR013563">
    <property type="entry name" value="Oligopep_ABC_C"/>
</dbReference>
<accession>A0A345T2M2</accession>
<dbReference type="Pfam" id="PF08352">
    <property type="entry name" value="oligo_HPY"/>
    <property type="match status" value="2"/>
</dbReference>
<feature type="domain" description="ABC transporter" evidence="6">
    <location>
        <begin position="366"/>
        <end position="609"/>
    </location>
</feature>
<reference evidence="8" key="1">
    <citation type="submission" date="2018-07" db="EMBL/GenBank/DDBJ databases">
        <title>Streptacidiphilus bronchialis DSM 106435 chromosome.</title>
        <authorList>
            <person name="Batra D."/>
            <person name="Gulvik C.A."/>
        </authorList>
    </citation>
    <scope>NUCLEOTIDE SEQUENCE [LARGE SCALE GENOMIC DNA]</scope>
    <source>
        <strain evidence="8">DSM 106435</strain>
    </source>
</reference>
<dbReference type="SUPFAM" id="SSF52540">
    <property type="entry name" value="P-loop containing nucleoside triphosphate hydrolases"/>
    <property type="match status" value="2"/>
</dbReference>
<dbReference type="EMBL" id="CP031264">
    <property type="protein sequence ID" value="AXI80227.1"/>
    <property type="molecule type" value="Genomic_DNA"/>
</dbReference>
<dbReference type="Pfam" id="PF00005">
    <property type="entry name" value="ABC_tran"/>
    <property type="match status" value="2"/>
</dbReference>
<feature type="domain" description="ABC transporter" evidence="6">
    <location>
        <begin position="84"/>
        <end position="331"/>
    </location>
</feature>
<evidence type="ECO:0000313" key="8">
    <source>
        <dbReference type="Proteomes" id="UP000249340"/>
    </source>
</evidence>
<dbReference type="PROSITE" id="PS00211">
    <property type="entry name" value="ABC_TRANSPORTER_1"/>
    <property type="match status" value="1"/>
</dbReference>
<dbReference type="GO" id="GO:0005524">
    <property type="term" value="F:ATP binding"/>
    <property type="evidence" value="ECO:0007669"/>
    <property type="project" value="UniProtKB-KW"/>
</dbReference>
<keyword evidence="4 7" id="KW-0067">ATP-binding</keyword>
<dbReference type="OrthoDB" id="4008250at2"/>
<evidence type="ECO:0000259" key="6">
    <source>
        <dbReference type="PROSITE" id="PS50893"/>
    </source>
</evidence>
<dbReference type="InterPro" id="IPR050319">
    <property type="entry name" value="ABC_transp_ATP-bind"/>
</dbReference>
<evidence type="ECO:0000256" key="1">
    <source>
        <dbReference type="ARBA" id="ARBA00005417"/>
    </source>
</evidence>
<dbReference type="PANTHER" id="PTHR43776:SF7">
    <property type="entry name" value="D,D-DIPEPTIDE TRANSPORT ATP-BINDING PROTEIN DDPF-RELATED"/>
    <property type="match status" value="1"/>
</dbReference>
<evidence type="ECO:0000256" key="5">
    <source>
        <dbReference type="SAM" id="MobiDB-lite"/>
    </source>
</evidence>
<dbReference type="InterPro" id="IPR003593">
    <property type="entry name" value="AAA+_ATPase"/>
</dbReference>
<dbReference type="NCBIfam" id="NF007739">
    <property type="entry name" value="PRK10419.1"/>
    <property type="match status" value="2"/>
</dbReference>
<dbReference type="InterPro" id="IPR003439">
    <property type="entry name" value="ABC_transporter-like_ATP-bd"/>
</dbReference>
<keyword evidence="3" id="KW-0547">Nucleotide-binding</keyword>
<protein>
    <submittedName>
        <fullName evidence="7">ABC transporter ATP-binding protein</fullName>
    </submittedName>
</protein>
<dbReference type="GO" id="GO:0015833">
    <property type="term" value="P:peptide transport"/>
    <property type="evidence" value="ECO:0007669"/>
    <property type="project" value="InterPro"/>
</dbReference>
<name>A0A345T2M2_9ACTN</name>
<dbReference type="KEGG" id="stri:C7M71_025345"/>
<evidence type="ECO:0000256" key="2">
    <source>
        <dbReference type="ARBA" id="ARBA00022448"/>
    </source>
</evidence>
<evidence type="ECO:0000256" key="3">
    <source>
        <dbReference type="ARBA" id="ARBA00022741"/>
    </source>
</evidence>
<keyword evidence="2" id="KW-0813">Transport</keyword>
<dbReference type="PROSITE" id="PS50893">
    <property type="entry name" value="ABC_TRANSPORTER_2"/>
    <property type="match status" value="2"/>
</dbReference>
<dbReference type="NCBIfam" id="NF008453">
    <property type="entry name" value="PRK11308.1"/>
    <property type="match status" value="2"/>
</dbReference>
<dbReference type="InterPro" id="IPR017871">
    <property type="entry name" value="ABC_transporter-like_CS"/>
</dbReference>
<organism evidence="7 8">
    <name type="scientific">Peterkaempfera bronchialis</name>
    <dbReference type="NCBI Taxonomy" id="2126346"/>
    <lineage>
        <taxon>Bacteria</taxon>
        <taxon>Bacillati</taxon>
        <taxon>Actinomycetota</taxon>
        <taxon>Actinomycetes</taxon>
        <taxon>Kitasatosporales</taxon>
        <taxon>Streptomycetaceae</taxon>
        <taxon>Peterkaempfera</taxon>
    </lineage>
</organism>
<evidence type="ECO:0000313" key="7">
    <source>
        <dbReference type="EMBL" id="AXI80227.1"/>
    </source>
</evidence>
<dbReference type="GO" id="GO:0055085">
    <property type="term" value="P:transmembrane transport"/>
    <property type="evidence" value="ECO:0007669"/>
    <property type="project" value="UniProtKB-ARBA"/>
</dbReference>